<accession>A0A9P8UJS5</accession>
<dbReference type="SUPFAM" id="SSF81383">
    <property type="entry name" value="F-box domain"/>
    <property type="match status" value="1"/>
</dbReference>
<sequence length="289" mass="33238">MNLLADEILLLIIGELAHHEVLSCRRVCRKLMRVCNSISFKCLNVGPNYLEIQSLIRLSETDLRLHVREIHLTFEVFYPQRAMSLAAFTSALRPHPLLYKPSDTERFFKRYQEAFCQETMWERFLMHAASLATLLDRYQNLGHVQISQSYAHHPEDKPDGRNPMNAAISIAGHQMFLSIVNGLALSRTKIREMTLKDINPLYHYFSDHGFANRFANALLRVFPNTAPIYKAAFQELKVLNMTLASKLENLECIAALLQTMQELEAHPENLLEFLQRHEGTLVVGSGIRF</sequence>
<name>A0A9P8UJS5_9PEZI</name>
<dbReference type="Gene3D" id="3.80.10.10">
    <property type="entry name" value="Ribonuclease Inhibitor"/>
    <property type="match status" value="1"/>
</dbReference>
<dbReference type="Pfam" id="PF00646">
    <property type="entry name" value="F-box"/>
    <property type="match status" value="1"/>
</dbReference>
<dbReference type="Proteomes" id="UP000758603">
    <property type="component" value="Unassembled WGS sequence"/>
</dbReference>
<dbReference type="RefSeq" id="XP_045957699.1">
    <property type="nucleotide sequence ID" value="XM_046103113.1"/>
</dbReference>
<dbReference type="GeneID" id="70132005"/>
<keyword evidence="3" id="KW-1185">Reference proteome</keyword>
<gene>
    <name evidence="2" type="ORF">BKA67DRAFT_569552</name>
</gene>
<dbReference type="EMBL" id="JAGPXC010000005">
    <property type="protein sequence ID" value="KAH6653422.1"/>
    <property type="molecule type" value="Genomic_DNA"/>
</dbReference>
<dbReference type="InterPro" id="IPR036047">
    <property type="entry name" value="F-box-like_dom_sf"/>
</dbReference>
<evidence type="ECO:0000313" key="3">
    <source>
        <dbReference type="Proteomes" id="UP000758603"/>
    </source>
</evidence>
<feature type="domain" description="F-box" evidence="1">
    <location>
        <begin position="4"/>
        <end position="42"/>
    </location>
</feature>
<dbReference type="InterPro" id="IPR032675">
    <property type="entry name" value="LRR_dom_sf"/>
</dbReference>
<comment type="caution">
    <text evidence="2">The sequence shown here is derived from an EMBL/GenBank/DDBJ whole genome shotgun (WGS) entry which is preliminary data.</text>
</comment>
<dbReference type="InterPro" id="IPR001810">
    <property type="entry name" value="F-box_dom"/>
</dbReference>
<dbReference type="CDD" id="cd09917">
    <property type="entry name" value="F-box_SF"/>
    <property type="match status" value="1"/>
</dbReference>
<dbReference type="AlphaFoldDB" id="A0A9P8UJS5"/>
<evidence type="ECO:0000313" key="2">
    <source>
        <dbReference type="EMBL" id="KAH6653422.1"/>
    </source>
</evidence>
<proteinExistence type="predicted"/>
<organism evidence="2 3">
    <name type="scientific">Truncatella angustata</name>
    <dbReference type="NCBI Taxonomy" id="152316"/>
    <lineage>
        <taxon>Eukaryota</taxon>
        <taxon>Fungi</taxon>
        <taxon>Dikarya</taxon>
        <taxon>Ascomycota</taxon>
        <taxon>Pezizomycotina</taxon>
        <taxon>Sordariomycetes</taxon>
        <taxon>Xylariomycetidae</taxon>
        <taxon>Amphisphaeriales</taxon>
        <taxon>Sporocadaceae</taxon>
        <taxon>Truncatella</taxon>
    </lineage>
</organism>
<evidence type="ECO:0000259" key="1">
    <source>
        <dbReference type="Pfam" id="PF00646"/>
    </source>
</evidence>
<protein>
    <recommendedName>
        <fullName evidence="1">F-box domain-containing protein</fullName>
    </recommendedName>
</protein>
<reference evidence="2" key="1">
    <citation type="journal article" date="2021" name="Nat. Commun.">
        <title>Genetic determinants of endophytism in the Arabidopsis root mycobiome.</title>
        <authorList>
            <person name="Mesny F."/>
            <person name="Miyauchi S."/>
            <person name="Thiergart T."/>
            <person name="Pickel B."/>
            <person name="Atanasova L."/>
            <person name="Karlsson M."/>
            <person name="Huettel B."/>
            <person name="Barry K.W."/>
            <person name="Haridas S."/>
            <person name="Chen C."/>
            <person name="Bauer D."/>
            <person name="Andreopoulos W."/>
            <person name="Pangilinan J."/>
            <person name="LaButti K."/>
            <person name="Riley R."/>
            <person name="Lipzen A."/>
            <person name="Clum A."/>
            <person name="Drula E."/>
            <person name="Henrissat B."/>
            <person name="Kohler A."/>
            <person name="Grigoriev I.V."/>
            <person name="Martin F.M."/>
            <person name="Hacquard S."/>
        </authorList>
    </citation>
    <scope>NUCLEOTIDE SEQUENCE</scope>
    <source>
        <strain evidence="2">MPI-SDFR-AT-0073</strain>
    </source>
</reference>